<feature type="transmembrane region" description="Helical" evidence="9">
    <location>
        <begin position="1009"/>
        <end position="1033"/>
    </location>
</feature>
<dbReference type="PANTHER" id="PTHR24198">
    <property type="entry name" value="ANKYRIN REPEAT AND PROTEIN KINASE DOMAIN-CONTAINING PROTEIN"/>
    <property type="match status" value="1"/>
</dbReference>
<organism evidence="10 11">
    <name type="scientific">Fusarium redolens</name>
    <dbReference type="NCBI Taxonomy" id="48865"/>
    <lineage>
        <taxon>Eukaryota</taxon>
        <taxon>Fungi</taxon>
        <taxon>Dikarya</taxon>
        <taxon>Ascomycota</taxon>
        <taxon>Pezizomycotina</taxon>
        <taxon>Sordariomycetes</taxon>
        <taxon>Hypocreomycetidae</taxon>
        <taxon>Hypocreales</taxon>
        <taxon>Nectriaceae</taxon>
        <taxon>Fusarium</taxon>
        <taxon>Fusarium redolens species complex</taxon>
    </lineage>
</organism>
<name>A0A9P9KSL4_FUSRE</name>
<evidence type="ECO:0000256" key="6">
    <source>
        <dbReference type="ARBA" id="ARBA00023136"/>
    </source>
</evidence>
<dbReference type="GeneID" id="70231196"/>
<dbReference type="Gene3D" id="1.20.58.340">
    <property type="entry name" value="Magnesium transport protein CorA, transmembrane region"/>
    <property type="match status" value="1"/>
</dbReference>
<evidence type="ECO:0000256" key="5">
    <source>
        <dbReference type="ARBA" id="ARBA00023043"/>
    </source>
</evidence>
<proteinExistence type="predicted"/>
<dbReference type="InterPro" id="IPR045863">
    <property type="entry name" value="CorA_TM1_TM2"/>
</dbReference>
<evidence type="ECO:0000256" key="8">
    <source>
        <dbReference type="SAM" id="MobiDB-lite"/>
    </source>
</evidence>
<dbReference type="AlphaFoldDB" id="A0A9P9KSL4"/>
<feature type="transmembrane region" description="Helical" evidence="9">
    <location>
        <begin position="965"/>
        <end position="989"/>
    </location>
</feature>
<dbReference type="PROSITE" id="PS50297">
    <property type="entry name" value="ANK_REP_REGION"/>
    <property type="match status" value="1"/>
</dbReference>
<keyword evidence="6 9" id="KW-0472">Membrane</keyword>
<protein>
    <recommendedName>
        <fullName evidence="12">Ankyrin repeat protein</fullName>
    </recommendedName>
</protein>
<evidence type="ECO:0008006" key="12">
    <source>
        <dbReference type="Google" id="ProtNLM"/>
    </source>
</evidence>
<evidence type="ECO:0000256" key="1">
    <source>
        <dbReference type="ARBA" id="ARBA00004141"/>
    </source>
</evidence>
<dbReference type="InterPro" id="IPR036770">
    <property type="entry name" value="Ankyrin_rpt-contain_sf"/>
</dbReference>
<comment type="caution">
    <text evidence="10">The sequence shown here is derived from an EMBL/GenBank/DDBJ whole genome shotgun (WGS) entry which is preliminary data.</text>
</comment>
<dbReference type="PROSITE" id="PS50088">
    <property type="entry name" value="ANK_REPEAT"/>
    <property type="match status" value="1"/>
</dbReference>
<dbReference type="SUPFAM" id="SSF144083">
    <property type="entry name" value="Magnesium transport protein CorA, transmembrane region"/>
    <property type="match status" value="1"/>
</dbReference>
<dbReference type="OrthoDB" id="341259at2759"/>
<keyword evidence="3" id="KW-0677">Repeat</keyword>
<dbReference type="GO" id="GO:0016020">
    <property type="term" value="C:membrane"/>
    <property type="evidence" value="ECO:0007669"/>
    <property type="project" value="UniProtKB-SubCell"/>
</dbReference>
<dbReference type="Pfam" id="PF01544">
    <property type="entry name" value="CorA"/>
    <property type="match status" value="1"/>
</dbReference>
<accession>A0A9P9KSL4</accession>
<gene>
    <name evidence="10" type="ORF">BKA55DRAFT_733959</name>
</gene>
<keyword evidence="5 7" id="KW-0040">ANK repeat</keyword>
<dbReference type="RefSeq" id="XP_046055571.1">
    <property type="nucleotide sequence ID" value="XM_046201242.1"/>
</dbReference>
<feature type="region of interest" description="Disordered" evidence="8">
    <location>
        <begin position="717"/>
        <end position="746"/>
    </location>
</feature>
<dbReference type="Proteomes" id="UP000720189">
    <property type="component" value="Unassembled WGS sequence"/>
</dbReference>
<keyword evidence="2 9" id="KW-0812">Transmembrane</keyword>
<evidence type="ECO:0000256" key="3">
    <source>
        <dbReference type="ARBA" id="ARBA00022737"/>
    </source>
</evidence>
<evidence type="ECO:0000256" key="7">
    <source>
        <dbReference type="PROSITE-ProRule" id="PRU00023"/>
    </source>
</evidence>
<reference evidence="10" key="1">
    <citation type="journal article" date="2021" name="Nat. Commun.">
        <title>Genetic determinants of endophytism in the Arabidopsis root mycobiome.</title>
        <authorList>
            <person name="Mesny F."/>
            <person name="Miyauchi S."/>
            <person name="Thiergart T."/>
            <person name="Pickel B."/>
            <person name="Atanasova L."/>
            <person name="Karlsson M."/>
            <person name="Huettel B."/>
            <person name="Barry K.W."/>
            <person name="Haridas S."/>
            <person name="Chen C."/>
            <person name="Bauer D."/>
            <person name="Andreopoulos W."/>
            <person name="Pangilinan J."/>
            <person name="LaButti K."/>
            <person name="Riley R."/>
            <person name="Lipzen A."/>
            <person name="Clum A."/>
            <person name="Drula E."/>
            <person name="Henrissat B."/>
            <person name="Kohler A."/>
            <person name="Grigoriev I.V."/>
            <person name="Martin F.M."/>
            <person name="Hacquard S."/>
        </authorList>
    </citation>
    <scope>NUCLEOTIDE SEQUENCE</scope>
    <source>
        <strain evidence="10">MPI-CAGE-AT-0023</strain>
    </source>
</reference>
<dbReference type="GO" id="GO:0046873">
    <property type="term" value="F:metal ion transmembrane transporter activity"/>
    <property type="evidence" value="ECO:0007669"/>
    <property type="project" value="InterPro"/>
</dbReference>
<dbReference type="InterPro" id="IPR002523">
    <property type="entry name" value="MgTranspt_CorA/ZnTranspt_ZntB"/>
</dbReference>
<feature type="compositionally biased region" description="Low complexity" evidence="8">
    <location>
        <begin position="720"/>
        <end position="729"/>
    </location>
</feature>
<evidence type="ECO:0000313" key="11">
    <source>
        <dbReference type="Proteomes" id="UP000720189"/>
    </source>
</evidence>
<dbReference type="Gene3D" id="1.25.40.20">
    <property type="entry name" value="Ankyrin repeat-containing domain"/>
    <property type="match status" value="1"/>
</dbReference>
<dbReference type="PANTHER" id="PTHR24198:SF165">
    <property type="entry name" value="ANKYRIN REPEAT-CONTAINING PROTEIN-RELATED"/>
    <property type="match status" value="1"/>
</dbReference>
<evidence type="ECO:0000256" key="9">
    <source>
        <dbReference type="SAM" id="Phobius"/>
    </source>
</evidence>
<feature type="repeat" description="ANK" evidence="7">
    <location>
        <begin position="345"/>
        <end position="377"/>
    </location>
</feature>
<evidence type="ECO:0000256" key="2">
    <source>
        <dbReference type="ARBA" id="ARBA00022692"/>
    </source>
</evidence>
<dbReference type="InterPro" id="IPR002110">
    <property type="entry name" value="Ankyrin_rpt"/>
</dbReference>
<evidence type="ECO:0000256" key="4">
    <source>
        <dbReference type="ARBA" id="ARBA00022989"/>
    </source>
</evidence>
<dbReference type="EMBL" id="JAGMUX010000002">
    <property type="protein sequence ID" value="KAH7267752.1"/>
    <property type="molecule type" value="Genomic_DNA"/>
</dbReference>
<keyword evidence="4 9" id="KW-1133">Transmembrane helix</keyword>
<dbReference type="SUPFAM" id="SSF48403">
    <property type="entry name" value="Ankyrin repeat"/>
    <property type="match status" value="1"/>
</dbReference>
<sequence length="1048" mass="119297">MTSLLEFYILSVLVFLLERLVYLENWWYEDIWSRWRPSSTTILDKLVLSKEDEIWHAVIFGNNGDIRKIFEDLTNNLEGRVISSSNVSSNGGVAFSSSNPGAVSYSGKIEAGSLFYRPKTKLQKAVETDIAENEVYGSRGSGYKMAVQARLEGIADRLANLSRKLTKKERQRAKEWMPGTVSVLWMAICRGHKSDVDYLLTKRNLKLHMQNTLSQETVLHKAVSKEDCDLVCDILEKSSSTSPETYINVGDILSRTALHNLVFDSVSGILLTNVDGLDKTLKIFASLSEYGANINALDWRFMTPLHLLLSAALGQEERNRKSESLIPLLDSLLLAGAEVNTKDMEGKSPLHIACELQNLKAIEMLVRNGADPETLNRDGKTPRRIFLDSQGSDKDFWKRMTILSREKQTIGADHFAPSRKLSQSHSRNSKARMAVCDKSPVYCRYQRNELATENSNPLYWTATDKSVSDVLYPENWPKDTTFLAECEKECQCAWEDLFESSREVDHQDEHQPELKSTAGKAAEVNSSFMMAKDTWRWVNFPANNITWIRKFIEDNSNIDDTTWKFFEKNMKVRDARNNGCRIREPHAHMMSKDAPKSTKNDHGENTKTRSMVSLAIPFIDIEVEPNYSSTATQGEEAYSPFTGLYGVQMPQTLDQTSINAESLSKLRCKENQVIYRWSQKQDSAQLEQLPLEWRARNPFSKTQSLLRKIRGRIEEYENKGTLGSSSGRTGRAGGGEGAGDSTRMQSIRKERRPKWLMVRQLWLWKLNDGTILTAIPSRRNMCMADDLLETIRESSLHNISSVDDLMKHIVQETITFPDKFMRAGLGQHILDVFESELASEADEEATFYNNFTQNDWDSKQANRAISCTWHVKDIRDELGLIQKVSSSQLKVVKQFSRILAPQQAKTFVDPDYIRPLVSELEGMINRIKFMDNDAAKTLESLNNITQAMLAQASLKEAESARLMNFIILPFTIVTVIFTPLSFMTSLFAVNSDGFPHNEDGELRIPSDWFWRKMVIGEFGTLVPLLIFVLFLYYSRRGPRNLSREQPVG</sequence>
<dbReference type="SMART" id="SM00248">
    <property type="entry name" value="ANK"/>
    <property type="match status" value="4"/>
</dbReference>
<dbReference type="Pfam" id="PF12796">
    <property type="entry name" value="Ank_2"/>
    <property type="match status" value="1"/>
</dbReference>
<comment type="subcellular location">
    <subcellularLocation>
        <location evidence="1">Membrane</location>
        <topology evidence="1">Multi-pass membrane protein</topology>
    </subcellularLocation>
</comment>
<keyword evidence="11" id="KW-1185">Reference proteome</keyword>
<evidence type="ECO:0000313" key="10">
    <source>
        <dbReference type="EMBL" id="KAH7267752.1"/>
    </source>
</evidence>